<dbReference type="GO" id="GO:0019068">
    <property type="term" value="P:virion assembly"/>
    <property type="evidence" value="ECO:0007669"/>
    <property type="project" value="InterPro"/>
</dbReference>
<name>A0A0F9LPE5_9ZZZZ</name>
<proteinExistence type="predicted"/>
<protein>
    <recommendedName>
        <fullName evidence="3">Portal protein</fullName>
    </recommendedName>
</protein>
<reference evidence="2" key="1">
    <citation type="journal article" date="2015" name="Nature">
        <title>Complex archaea that bridge the gap between prokaryotes and eukaryotes.</title>
        <authorList>
            <person name="Spang A."/>
            <person name="Saw J.H."/>
            <person name="Jorgensen S.L."/>
            <person name="Zaremba-Niedzwiedzka K."/>
            <person name="Martijn J."/>
            <person name="Lind A.E."/>
            <person name="van Eijk R."/>
            <person name="Schleper C."/>
            <person name="Guy L."/>
            <person name="Ettema T.J."/>
        </authorList>
    </citation>
    <scope>NUCLEOTIDE SEQUENCE</scope>
</reference>
<dbReference type="InterPro" id="IPR006429">
    <property type="entry name" value="Phage_lambda_portal"/>
</dbReference>
<feature type="region of interest" description="Disordered" evidence="1">
    <location>
        <begin position="443"/>
        <end position="471"/>
    </location>
</feature>
<organism evidence="2">
    <name type="scientific">marine sediment metagenome</name>
    <dbReference type="NCBI Taxonomy" id="412755"/>
    <lineage>
        <taxon>unclassified sequences</taxon>
        <taxon>metagenomes</taxon>
        <taxon>ecological metagenomes</taxon>
    </lineage>
</organism>
<gene>
    <name evidence="2" type="ORF">LCGC14_1557430</name>
</gene>
<evidence type="ECO:0000256" key="1">
    <source>
        <dbReference type="SAM" id="MobiDB-lite"/>
    </source>
</evidence>
<accession>A0A0F9LPE5</accession>
<dbReference type="GO" id="GO:0005198">
    <property type="term" value="F:structural molecule activity"/>
    <property type="evidence" value="ECO:0007669"/>
    <property type="project" value="InterPro"/>
</dbReference>
<dbReference type="Pfam" id="PF05136">
    <property type="entry name" value="Phage_portal_2"/>
    <property type="match status" value="1"/>
</dbReference>
<dbReference type="EMBL" id="LAZR01011990">
    <property type="protein sequence ID" value="KKM48720.1"/>
    <property type="molecule type" value="Genomic_DNA"/>
</dbReference>
<evidence type="ECO:0000313" key="2">
    <source>
        <dbReference type="EMBL" id="KKM48720.1"/>
    </source>
</evidence>
<dbReference type="AlphaFoldDB" id="A0A0F9LPE5"/>
<sequence>MRVELLQEKLSQPIRESALVAARRMLDDAIDLSNEDKGFTLVASGGTALVGGQVDKEISLEDARTLRAQVFKLYHKNPHVRSIVRTLVKFVFGKGVIVGFTSPDNIDLEEEATEYWNKWKKVNKWNLKQKEMGTRTFRDGEAFLYSRRVKGLKVPRLQFLEPDQIESSDMDITFGIETDPNDVEDIKTYRWKKDAMSDKELTIPANQIIHTKLFGDSNQKRGRSVLEPVLKHVTMYEQWLNDRMILNKVRSAVALVRHVEGSAAQLRAVRAQQADTSNPLKERRAKVMRPGTIITAKPGIKYEYLSPNLQASDVRHDGRTLLLAISTGVGFPEMFLTADFSNANYSSTLTAQNPMVREFEDYQNTFGEFILELVTEVFDIGIQLKALSEGILDNVEVSITWPPLVHKDLKALVDALNILFANGILSKSTFAAETGHDFEKEQMLIKTDEEATEEEEIPSKEEEEEEEEEED</sequence>
<feature type="compositionally biased region" description="Acidic residues" evidence="1">
    <location>
        <begin position="450"/>
        <end position="471"/>
    </location>
</feature>
<evidence type="ECO:0008006" key="3">
    <source>
        <dbReference type="Google" id="ProtNLM"/>
    </source>
</evidence>
<comment type="caution">
    <text evidence="2">The sequence shown here is derived from an EMBL/GenBank/DDBJ whole genome shotgun (WGS) entry which is preliminary data.</text>
</comment>